<protein>
    <recommendedName>
        <fullName evidence="6">subtilisin</fullName>
        <ecNumber evidence="6">3.4.21.62</ecNumber>
    </recommendedName>
</protein>
<reference evidence="9 10" key="1">
    <citation type="submission" date="2024-10" db="EMBL/GenBank/DDBJ databases">
        <title>Updated reference genomes for cyclostephanoid diatoms.</title>
        <authorList>
            <person name="Roberts W.R."/>
            <person name="Alverson A.J."/>
        </authorList>
    </citation>
    <scope>NUCLEOTIDE SEQUENCE [LARGE SCALE GENOMIC DNA]</scope>
    <source>
        <strain evidence="9 10">AJA276-08</strain>
    </source>
</reference>
<comment type="caution">
    <text evidence="7">Lacks conserved residue(s) required for the propagation of feature annotation.</text>
</comment>
<keyword evidence="2" id="KW-0645">Protease</keyword>
<dbReference type="PROSITE" id="PS51892">
    <property type="entry name" value="SUBTILASE"/>
    <property type="match status" value="1"/>
</dbReference>
<dbReference type="PANTHER" id="PTHR43806">
    <property type="entry name" value="PEPTIDASE S8"/>
    <property type="match status" value="1"/>
</dbReference>
<dbReference type="EMBL" id="JALLAZ020000673">
    <property type="protein sequence ID" value="KAL3789657.1"/>
    <property type="molecule type" value="Genomic_DNA"/>
</dbReference>
<feature type="domain" description="Peptidase S8/S53" evidence="8">
    <location>
        <begin position="9"/>
        <end position="190"/>
    </location>
</feature>
<name>A0ABD3PNY6_9STRA</name>
<dbReference type="PROSITE" id="PS00137">
    <property type="entry name" value="SUBTILASE_HIS"/>
    <property type="match status" value="1"/>
</dbReference>
<dbReference type="PRINTS" id="PR00723">
    <property type="entry name" value="SUBTILISIN"/>
</dbReference>
<dbReference type="InterPro" id="IPR022398">
    <property type="entry name" value="Peptidase_S8_His-AS"/>
</dbReference>
<evidence type="ECO:0000256" key="7">
    <source>
        <dbReference type="PROSITE-ProRule" id="PRU01240"/>
    </source>
</evidence>
<dbReference type="GO" id="GO:0006508">
    <property type="term" value="P:proteolysis"/>
    <property type="evidence" value="ECO:0007669"/>
    <property type="project" value="UniProtKB-KW"/>
</dbReference>
<evidence type="ECO:0000256" key="5">
    <source>
        <dbReference type="ARBA" id="ARBA00023529"/>
    </source>
</evidence>
<dbReference type="Proteomes" id="UP001530315">
    <property type="component" value="Unassembled WGS sequence"/>
</dbReference>
<evidence type="ECO:0000256" key="6">
    <source>
        <dbReference type="ARBA" id="ARBA00023619"/>
    </source>
</evidence>
<comment type="catalytic activity">
    <reaction evidence="5">
        <text>Hydrolysis of proteins with broad specificity for peptide bonds, and a preference for a large uncharged residue in P1. Hydrolyzes peptide amides.</text>
        <dbReference type="EC" id="3.4.21.62"/>
    </reaction>
</comment>
<sequence length="244" mass="24980">MDSGPPWLDGNGHGTHVASTMCGHMYGIVACKYLCAVKVKVLDNTGSGLWSEVIAGIDFMAINYDNAKVTEPSLKCVANMSLGGGIFSTVHTAVNNAIQGGITFVVAAGSSLADACNFSPAAAEKAITVGAIDGNDTPTSFTNYGSCVDVYASGVSITLAYVDNTTTTKTISGTSMTSPHTCALAAAALQMGVADPEAHLKADASKKTIDCRSQGTAGVYMSAPIRTVVPHVGRPVLLLSSPQE</sequence>
<dbReference type="PANTHER" id="PTHR43806:SF11">
    <property type="entry name" value="CEREVISIN-RELATED"/>
    <property type="match status" value="1"/>
</dbReference>
<evidence type="ECO:0000256" key="4">
    <source>
        <dbReference type="ARBA" id="ARBA00022825"/>
    </source>
</evidence>
<keyword evidence="4" id="KW-0720">Serine protease</keyword>
<comment type="similarity">
    <text evidence="1 7">Belongs to the peptidase S8 family.</text>
</comment>
<dbReference type="InterPro" id="IPR036852">
    <property type="entry name" value="Peptidase_S8/S53_dom_sf"/>
</dbReference>
<proteinExistence type="inferred from homology"/>
<dbReference type="Gene3D" id="3.40.50.200">
    <property type="entry name" value="Peptidase S8/S53 domain"/>
    <property type="match status" value="1"/>
</dbReference>
<dbReference type="InterPro" id="IPR050131">
    <property type="entry name" value="Peptidase_S8_subtilisin-like"/>
</dbReference>
<evidence type="ECO:0000256" key="3">
    <source>
        <dbReference type="ARBA" id="ARBA00022801"/>
    </source>
</evidence>
<keyword evidence="3" id="KW-0378">Hydrolase</keyword>
<comment type="caution">
    <text evidence="9">The sequence shown here is derived from an EMBL/GenBank/DDBJ whole genome shotgun (WGS) entry which is preliminary data.</text>
</comment>
<evidence type="ECO:0000256" key="1">
    <source>
        <dbReference type="ARBA" id="ARBA00011073"/>
    </source>
</evidence>
<dbReference type="GO" id="GO:0004252">
    <property type="term" value="F:serine-type endopeptidase activity"/>
    <property type="evidence" value="ECO:0007669"/>
    <property type="project" value="UniProtKB-EC"/>
</dbReference>
<dbReference type="EC" id="3.4.21.62" evidence="6"/>
<organism evidence="9 10">
    <name type="scientific">Stephanodiscus triporus</name>
    <dbReference type="NCBI Taxonomy" id="2934178"/>
    <lineage>
        <taxon>Eukaryota</taxon>
        <taxon>Sar</taxon>
        <taxon>Stramenopiles</taxon>
        <taxon>Ochrophyta</taxon>
        <taxon>Bacillariophyta</taxon>
        <taxon>Coscinodiscophyceae</taxon>
        <taxon>Thalassiosirophycidae</taxon>
        <taxon>Stephanodiscales</taxon>
        <taxon>Stephanodiscaceae</taxon>
        <taxon>Stephanodiscus</taxon>
    </lineage>
</organism>
<evidence type="ECO:0000259" key="8">
    <source>
        <dbReference type="Pfam" id="PF00082"/>
    </source>
</evidence>
<dbReference type="Pfam" id="PF00082">
    <property type="entry name" value="Peptidase_S8"/>
    <property type="match status" value="1"/>
</dbReference>
<gene>
    <name evidence="9" type="ORF">ACHAW5_002374</name>
</gene>
<evidence type="ECO:0000313" key="9">
    <source>
        <dbReference type="EMBL" id="KAL3789657.1"/>
    </source>
</evidence>
<evidence type="ECO:0000256" key="2">
    <source>
        <dbReference type="ARBA" id="ARBA00022670"/>
    </source>
</evidence>
<accession>A0ABD3PNY6</accession>
<keyword evidence="10" id="KW-1185">Reference proteome</keyword>
<dbReference type="InterPro" id="IPR000209">
    <property type="entry name" value="Peptidase_S8/S53_dom"/>
</dbReference>
<dbReference type="AlphaFoldDB" id="A0ABD3PNY6"/>
<dbReference type="InterPro" id="IPR015500">
    <property type="entry name" value="Peptidase_S8_subtilisin-rel"/>
</dbReference>
<dbReference type="SUPFAM" id="SSF52743">
    <property type="entry name" value="Subtilisin-like"/>
    <property type="match status" value="1"/>
</dbReference>
<evidence type="ECO:0000313" key="10">
    <source>
        <dbReference type="Proteomes" id="UP001530315"/>
    </source>
</evidence>